<evidence type="ECO:0000313" key="3">
    <source>
        <dbReference type="Proteomes" id="UP001272242"/>
    </source>
</evidence>
<evidence type="ECO:0000313" key="2">
    <source>
        <dbReference type="EMBL" id="MDY3558544.1"/>
    </source>
</evidence>
<feature type="signal peptide" evidence="1">
    <location>
        <begin position="1"/>
        <end position="25"/>
    </location>
</feature>
<dbReference type="Gene3D" id="1.25.10.10">
    <property type="entry name" value="Leucine-rich Repeat Variant"/>
    <property type="match status" value="1"/>
</dbReference>
<protein>
    <submittedName>
        <fullName evidence="2">HEAT repeat domain-containing protein</fullName>
    </submittedName>
</protein>
<name>A0ABU5EUA2_9BACT</name>
<dbReference type="RefSeq" id="WP_320685450.1">
    <property type="nucleotide sequence ID" value="NZ_JAXBLV010000034.1"/>
</dbReference>
<feature type="chain" id="PRO_5046944679" evidence="1">
    <location>
        <begin position="26"/>
        <end position="292"/>
    </location>
</feature>
<dbReference type="InterPro" id="IPR004155">
    <property type="entry name" value="PBS_lyase_HEAT"/>
</dbReference>
<dbReference type="InterPro" id="IPR016024">
    <property type="entry name" value="ARM-type_fold"/>
</dbReference>
<keyword evidence="3" id="KW-1185">Reference proteome</keyword>
<organism evidence="2 3">
    <name type="scientific">Gemmata algarum</name>
    <dbReference type="NCBI Taxonomy" id="2975278"/>
    <lineage>
        <taxon>Bacteria</taxon>
        <taxon>Pseudomonadati</taxon>
        <taxon>Planctomycetota</taxon>
        <taxon>Planctomycetia</taxon>
        <taxon>Gemmatales</taxon>
        <taxon>Gemmataceae</taxon>
        <taxon>Gemmata</taxon>
    </lineage>
</organism>
<dbReference type="Pfam" id="PF13646">
    <property type="entry name" value="HEAT_2"/>
    <property type="match status" value="1"/>
</dbReference>
<proteinExistence type="predicted"/>
<dbReference type="SUPFAM" id="SSF48371">
    <property type="entry name" value="ARM repeat"/>
    <property type="match status" value="1"/>
</dbReference>
<accession>A0ABU5EUA2</accession>
<dbReference type="EMBL" id="JAXBLV010000034">
    <property type="protein sequence ID" value="MDY3558544.1"/>
    <property type="molecule type" value="Genomic_DNA"/>
</dbReference>
<comment type="caution">
    <text evidence="2">The sequence shown here is derived from an EMBL/GenBank/DDBJ whole genome shotgun (WGS) entry which is preliminary data.</text>
</comment>
<dbReference type="SMART" id="SM00567">
    <property type="entry name" value="EZ_HEAT"/>
    <property type="match status" value="3"/>
</dbReference>
<keyword evidence="1" id="KW-0732">Signal</keyword>
<evidence type="ECO:0000256" key="1">
    <source>
        <dbReference type="SAM" id="SignalP"/>
    </source>
</evidence>
<sequence length="292" mass="32038">MPRPSLMRIALLFTCCVTAPGAVRAQVPDPKSPSGERERPRFSWQHLNPPVLQFGCYGTSDAEEEALAKLLEKGEPHQQQAAARELWEGHSRRQAANVIKYLVGPAPGGEGFRKLQREVDAALKPQAVLRELKEGDYLWGTWLAFLRPHEELVPTLLAGLKDKPPRELAGREKGKSEFFAETMLALGNSGDARALGPLLELLKSDDYRIAGDAANALGYLGNGEAELRLIEALGGDNNWRQVQACGALAKFGTRKALPALEKLAKDDRYTGALNVKGAAENAIQRITKREKR</sequence>
<reference evidence="3" key="1">
    <citation type="journal article" date="2023" name="Mar. Drugs">
        <title>Gemmata algarum, a Novel Planctomycete Isolated from an Algal Mat, Displays Antimicrobial Activity.</title>
        <authorList>
            <person name="Kumar G."/>
            <person name="Kallscheuer N."/>
            <person name="Kashif M."/>
            <person name="Ahamad S."/>
            <person name="Jagadeeshwari U."/>
            <person name="Pannikurungottu S."/>
            <person name="Haufschild T."/>
            <person name="Kabuu M."/>
            <person name="Sasikala C."/>
            <person name="Jogler C."/>
            <person name="Ramana C."/>
        </authorList>
    </citation>
    <scope>NUCLEOTIDE SEQUENCE [LARGE SCALE GENOMIC DNA]</scope>
    <source>
        <strain evidence="3">JC673</strain>
    </source>
</reference>
<gene>
    <name evidence="2" type="ORF">R5W23_005664</name>
</gene>
<dbReference type="InterPro" id="IPR011989">
    <property type="entry name" value="ARM-like"/>
</dbReference>
<dbReference type="Proteomes" id="UP001272242">
    <property type="component" value="Unassembled WGS sequence"/>
</dbReference>